<dbReference type="PANTHER" id="PTHR22955:SF65">
    <property type="entry name" value="INTEGRASE CATALYTIC DOMAIN-CONTAINING PROTEIN"/>
    <property type="match status" value="1"/>
</dbReference>
<keyword evidence="2" id="KW-1185">Reference proteome</keyword>
<evidence type="ECO:0000313" key="2">
    <source>
        <dbReference type="Proteomes" id="UP000887116"/>
    </source>
</evidence>
<proteinExistence type="predicted"/>
<dbReference type="EMBL" id="BMAO01014514">
    <property type="protein sequence ID" value="GFQ95462.1"/>
    <property type="molecule type" value="Genomic_DNA"/>
</dbReference>
<dbReference type="AlphaFoldDB" id="A0A8X6IJ46"/>
<sequence>MNAVKQRRTTIRGAFTKSANNLEDLLSSELSNVKFDEIEVTLEQLSVKFKQLKECDDQALDLLQQEKCSQDIYEKEYLSCEKIKLARNTFTSEKLSKRNSDRYEGKNSIPTATELLSSHKHTYSKNQSKNFKRNETCVFCEKLYPSQSCKNSSTTKMCLEDRKNIVKNKKACFVCLKGGHRAISCKSNVRCFACRNRHFPILCPDLASNLDHNFPNNANNTKVEETVTNTLNSHVRHSDVYLQTLIVRLHNGTKEMLVRAIFDTGSMKSYISFDIVKSMNYKSKNEVNLKQSLFGGIETVESVYNNYVIELSNVDGNYRCKFEVLAQKRICSEIEQLPTGPWLNEFKMHGIRLTDLEVNRGWKSYLKGVIPEDDSSMEENISVWGLEWHTDSDMLSCKTQLTIEPDKPVTKRLILAPIEFVMRLRRFPSLKGGVCCKMKRNKSAARRRCL</sequence>
<name>A0A8X6IJ46_TRICU</name>
<dbReference type="OrthoDB" id="6436790at2759"/>
<dbReference type="PANTHER" id="PTHR22955">
    <property type="entry name" value="RETROTRANSPOSON"/>
    <property type="match status" value="1"/>
</dbReference>
<evidence type="ECO:0000313" key="1">
    <source>
        <dbReference type="EMBL" id="GFQ95462.1"/>
    </source>
</evidence>
<accession>A0A8X6IJ46</accession>
<organism evidence="1 2">
    <name type="scientific">Trichonephila clavata</name>
    <name type="common">Joro spider</name>
    <name type="synonym">Nephila clavata</name>
    <dbReference type="NCBI Taxonomy" id="2740835"/>
    <lineage>
        <taxon>Eukaryota</taxon>
        <taxon>Metazoa</taxon>
        <taxon>Ecdysozoa</taxon>
        <taxon>Arthropoda</taxon>
        <taxon>Chelicerata</taxon>
        <taxon>Arachnida</taxon>
        <taxon>Araneae</taxon>
        <taxon>Araneomorphae</taxon>
        <taxon>Entelegynae</taxon>
        <taxon>Araneoidea</taxon>
        <taxon>Nephilidae</taxon>
        <taxon>Trichonephila</taxon>
    </lineage>
</organism>
<gene>
    <name evidence="1" type="primary">AVEN_264201_1</name>
    <name evidence="1" type="ORF">TNCT_23571</name>
</gene>
<comment type="caution">
    <text evidence="1">The sequence shown here is derived from an EMBL/GenBank/DDBJ whole genome shotgun (WGS) entry which is preliminary data.</text>
</comment>
<protein>
    <submittedName>
        <fullName evidence="1">DUF1758 domain-containing protein</fullName>
    </submittedName>
</protein>
<dbReference type="Proteomes" id="UP000887116">
    <property type="component" value="Unassembled WGS sequence"/>
</dbReference>
<reference evidence="1" key="1">
    <citation type="submission" date="2020-07" db="EMBL/GenBank/DDBJ databases">
        <title>Multicomponent nature underlies the extraordinary mechanical properties of spider dragline silk.</title>
        <authorList>
            <person name="Kono N."/>
            <person name="Nakamura H."/>
            <person name="Mori M."/>
            <person name="Yoshida Y."/>
            <person name="Ohtoshi R."/>
            <person name="Malay A.D."/>
            <person name="Moran D.A.P."/>
            <person name="Tomita M."/>
            <person name="Numata K."/>
            <person name="Arakawa K."/>
        </authorList>
    </citation>
    <scope>NUCLEOTIDE SEQUENCE</scope>
</reference>